<name>A0A8C3FCR9_CHRPI</name>
<proteinExistence type="predicted"/>
<feature type="compositionally biased region" description="Polar residues" evidence="1">
    <location>
        <begin position="944"/>
        <end position="957"/>
    </location>
</feature>
<protein>
    <submittedName>
        <fullName evidence="3">CRACD like</fullName>
    </submittedName>
</protein>
<organism evidence="3 4">
    <name type="scientific">Chrysemys picta bellii</name>
    <name type="common">Western painted turtle</name>
    <name type="synonym">Emys bellii</name>
    <dbReference type="NCBI Taxonomy" id="8478"/>
    <lineage>
        <taxon>Eukaryota</taxon>
        <taxon>Metazoa</taxon>
        <taxon>Chordata</taxon>
        <taxon>Craniata</taxon>
        <taxon>Vertebrata</taxon>
        <taxon>Euteleostomi</taxon>
        <taxon>Archelosauria</taxon>
        <taxon>Testudinata</taxon>
        <taxon>Testudines</taxon>
        <taxon>Cryptodira</taxon>
        <taxon>Durocryptodira</taxon>
        <taxon>Testudinoidea</taxon>
        <taxon>Emydidae</taxon>
        <taxon>Chrysemys</taxon>
    </lineage>
</organism>
<feature type="region of interest" description="Disordered" evidence="1">
    <location>
        <begin position="340"/>
        <end position="442"/>
    </location>
</feature>
<feature type="compositionally biased region" description="Basic and acidic residues" evidence="1">
    <location>
        <begin position="603"/>
        <end position="618"/>
    </location>
</feature>
<feature type="region of interest" description="Disordered" evidence="1">
    <location>
        <begin position="766"/>
        <end position="998"/>
    </location>
</feature>
<sequence>MVSFYKCIQGDSSDYHMSSTRIMDTKLREAEGCGEDNSGKKKSKFKSFKKFFGKRKRKETLPSSGSITLKPCQSASDVTVPESMHIDYDSEDELETHTGIMGSRALSHDSIFIPEPVQEPARPVRVFSQENVSDRIRALQLKLQHSMKLGPPPPFGIHAKRIDDAGTSSEDDGLPRSPPEISLLHEILSSSTATRFSDSHKHPSSLSLAGTGSEEEEQVTSGPSSRPRSTEGQLFPRHASAKTISPRTSDSSISPAADFDTPPEFSTCLDNSAAKHKLLIKPRNQRSSKMRRLPSRTHSESLNDLSCTPEEEEHDGREMLTDLTCEVFTTSHQKLTHSTAVTSDMASWQRPEMPKDFPHGSRHRDERPPTRQFTSESAIVQEVSLHENNPDGCQTTPELTHSESDYPSSLEPKENVITRYSPPDREAQREKEPPGTLSVSTGNVCDVSVNTLNQENKQFVNGSSVNNLLSEEYTSTNTGSFSCLGGPEKNVQKDGQIPIATSCNKETKESAALPASSKQLPEGSSQLTDSPCVSSDIPQPALSSQLGSSASWSLEQTTPTQQLAASDKENNQSLGHREAILGGKTEKAANELSTLRKFSVSSARERPGAGSLHLKENSECESPLNTKLPLSKTKLSSRNEKLKEDVQVGSDLQEEKNSIKKQVSLADSDSEVTGKAADTMVSGCVSQAIDAIPVVSQCQPGSEDKSPFQVKLRSTSLSLKYRDSSSPESKGFKRYSAEINFEKEGLASLLKGEKAQIKKTADVNINGSVNDNIKSKTKSSEQLSTKPPLPRKPVLQNVTNANSNVEKQEKVTKSPESRSKDRDLEKKSCPSKVPEKTVPSPVITADSAGGTDSQSKPAWITIARQKHRDIQQEPEPTKEEKLVAQDVKSDTEKQNKEKKRMEGSMKQQADFIRSKPSHLAPKTSSEEQRNETKSDVNEPLPRANSLSHHVPAQSSVLTEKEEMNQFKKVSHSAPDQPSWMELAKKKSQAWSDMPQIIK</sequence>
<dbReference type="Pfam" id="PF15262">
    <property type="entry name" value="DUF4592"/>
    <property type="match status" value="1"/>
</dbReference>
<accession>A0A8C3FCR9</accession>
<feature type="compositionally biased region" description="Low complexity" evidence="1">
    <location>
        <begin position="542"/>
        <end position="554"/>
    </location>
</feature>
<dbReference type="Proteomes" id="UP000694380">
    <property type="component" value="Unplaced"/>
</dbReference>
<feature type="compositionally biased region" description="Polar residues" evidence="1">
    <location>
        <begin position="555"/>
        <end position="564"/>
    </location>
</feature>
<dbReference type="InterPro" id="IPR026713">
    <property type="entry name" value="CRACD-like"/>
</dbReference>
<gene>
    <name evidence="3" type="primary">CRACDL</name>
</gene>
<feature type="region of interest" description="Disordered" evidence="1">
    <location>
        <begin position="146"/>
        <end position="179"/>
    </location>
</feature>
<reference evidence="3" key="2">
    <citation type="submission" date="2025-09" db="UniProtKB">
        <authorList>
            <consortium name="Ensembl"/>
        </authorList>
    </citation>
    <scope>IDENTIFICATION</scope>
</reference>
<feature type="region of interest" description="Disordered" evidence="1">
    <location>
        <begin position="508"/>
        <end position="572"/>
    </location>
</feature>
<feature type="compositionally biased region" description="Polar residues" evidence="1">
    <location>
        <begin position="516"/>
        <end position="537"/>
    </location>
</feature>
<feature type="compositionally biased region" description="Basic and acidic residues" evidence="1">
    <location>
        <begin position="806"/>
        <end position="828"/>
    </location>
</feature>
<feature type="region of interest" description="Disordered" evidence="1">
    <location>
        <begin position="599"/>
        <end position="642"/>
    </location>
</feature>
<evidence type="ECO:0000256" key="1">
    <source>
        <dbReference type="SAM" id="MobiDB-lite"/>
    </source>
</evidence>
<keyword evidence="4" id="KW-1185">Reference proteome</keyword>
<feature type="compositionally biased region" description="Basic and acidic residues" evidence="1">
    <location>
        <begin position="924"/>
        <end position="936"/>
    </location>
</feature>
<feature type="domain" description="DUF4592" evidence="2">
    <location>
        <begin position="146"/>
        <end position="290"/>
    </location>
</feature>
<feature type="region of interest" description="Disordered" evidence="1">
    <location>
        <begin position="276"/>
        <end position="315"/>
    </location>
</feature>
<dbReference type="InterPro" id="IPR028030">
    <property type="entry name" value="DUF4592"/>
</dbReference>
<dbReference type="AlphaFoldDB" id="A0A8C3FCR9"/>
<evidence type="ECO:0000313" key="3">
    <source>
        <dbReference type="Ensembl" id="ENSCPBP00000006420.1"/>
    </source>
</evidence>
<reference evidence="3" key="1">
    <citation type="submission" date="2025-08" db="UniProtKB">
        <authorList>
            <consortium name="Ensembl"/>
        </authorList>
    </citation>
    <scope>IDENTIFICATION</scope>
</reference>
<feature type="compositionally biased region" description="Basic and acidic residues" evidence="1">
    <location>
        <begin position="411"/>
        <end position="433"/>
    </location>
</feature>
<evidence type="ECO:0000313" key="4">
    <source>
        <dbReference type="Proteomes" id="UP000694380"/>
    </source>
</evidence>
<feature type="compositionally biased region" description="Basic and acidic residues" evidence="1">
    <location>
        <begin position="868"/>
        <end position="903"/>
    </location>
</feature>
<feature type="compositionally biased region" description="Basic residues" evidence="1">
    <location>
        <begin position="276"/>
        <end position="295"/>
    </location>
</feature>
<feature type="compositionally biased region" description="Basic and acidic residues" evidence="1">
    <location>
        <begin position="352"/>
        <end position="369"/>
    </location>
</feature>
<feature type="compositionally biased region" description="Polar residues" evidence="1">
    <location>
        <begin position="219"/>
        <end position="232"/>
    </location>
</feature>
<dbReference type="Ensembl" id="ENSCPBT00000007761.1">
    <property type="protein sequence ID" value="ENSCPBP00000006420.1"/>
    <property type="gene ID" value="ENSCPBG00000005110.1"/>
</dbReference>
<dbReference type="PANTHER" id="PTHR47743">
    <property type="entry name" value="KIAA1210 / KIAA1211 FAMILY MEMBER"/>
    <property type="match status" value="1"/>
</dbReference>
<dbReference type="PANTHER" id="PTHR47743:SF1">
    <property type="entry name" value="CRACD-LIKE PROTEIN"/>
    <property type="match status" value="1"/>
</dbReference>
<dbReference type="GeneTree" id="ENSGT00940000161984"/>
<dbReference type="OMA" id="CAPATDK"/>
<feature type="region of interest" description="Disordered" evidence="1">
    <location>
        <begin position="193"/>
        <end position="259"/>
    </location>
</feature>
<feature type="compositionally biased region" description="Polar residues" evidence="1">
    <location>
        <begin position="796"/>
        <end position="805"/>
    </location>
</feature>
<feature type="compositionally biased region" description="Polar residues" evidence="1">
    <location>
        <begin position="242"/>
        <end position="254"/>
    </location>
</feature>
<evidence type="ECO:0000259" key="2">
    <source>
        <dbReference type="Pfam" id="PF15262"/>
    </source>
</evidence>